<dbReference type="AlphaFoldDB" id="A0A6C0HPI9"/>
<sequence>MGEMISFRETNKLFITCIEDDLEKNFKGQFEIINAVNKCMKHITCLGCLDTRRILFESESFFGGTYEEFSCPACTYSRDRKDSHHQIFHCQVNGRQVPYNGGDRKVGYSRTQQLYQIYKKDYEKNDLLLEEQERKRKAAELEAETLRIENERIKKEQEEQDEKNKPQWDFMDDKNFRQEINSTDVEVNISKLVEDISKLMALSAGNLAALPSFLTGVKLTFSNYWSNESSKNSSVHRLKDAAGESVYIKFEYNKVIEESTVTVGILRTKSIVKKQFLCVSYFMAKPTKDNKNAEKICEELMNTTIQSVINKLNRQ</sequence>
<proteinExistence type="predicted"/>
<dbReference type="EMBL" id="MN740002">
    <property type="protein sequence ID" value="QHT82572.1"/>
    <property type="molecule type" value="Genomic_DNA"/>
</dbReference>
<organism evidence="2">
    <name type="scientific">viral metagenome</name>
    <dbReference type="NCBI Taxonomy" id="1070528"/>
    <lineage>
        <taxon>unclassified sequences</taxon>
        <taxon>metagenomes</taxon>
        <taxon>organismal metagenomes</taxon>
    </lineage>
</organism>
<feature type="coiled-coil region" evidence="1">
    <location>
        <begin position="122"/>
        <end position="163"/>
    </location>
</feature>
<protein>
    <submittedName>
        <fullName evidence="2">Uncharacterized protein</fullName>
    </submittedName>
</protein>
<evidence type="ECO:0000313" key="2">
    <source>
        <dbReference type="EMBL" id="QHT82572.1"/>
    </source>
</evidence>
<name>A0A6C0HPI9_9ZZZZ</name>
<evidence type="ECO:0000256" key="1">
    <source>
        <dbReference type="SAM" id="Coils"/>
    </source>
</evidence>
<reference evidence="2" key="1">
    <citation type="journal article" date="2020" name="Nature">
        <title>Giant virus diversity and host interactions through global metagenomics.</title>
        <authorList>
            <person name="Schulz F."/>
            <person name="Roux S."/>
            <person name="Paez-Espino D."/>
            <person name="Jungbluth S."/>
            <person name="Walsh D.A."/>
            <person name="Denef V.J."/>
            <person name="McMahon K.D."/>
            <person name="Konstantinidis K.T."/>
            <person name="Eloe-Fadrosh E.A."/>
            <person name="Kyrpides N.C."/>
            <person name="Woyke T."/>
        </authorList>
    </citation>
    <scope>NUCLEOTIDE SEQUENCE</scope>
    <source>
        <strain evidence="2">GVMAG-M-3300023184-165</strain>
    </source>
</reference>
<keyword evidence="1" id="KW-0175">Coiled coil</keyword>
<accession>A0A6C0HPI9</accession>